<protein>
    <submittedName>
        <fullName evidence="1">Phosphoglycerate mutase</fullName>
    </submittedName>
</protein>
<dbReference type="EMBL" id="BMCP01000001">
    <property type="protein sequence ID" value="GGE37198.1"/>
    <property type="molecule type" value="Genomic_DNA"/>
</dbReference>
<dbReference type="PANTHER" id="PTHR48100:SF62">
    <property type="entry name" value="GLUCOSYL-3-PHOSPHOGLYCERATE PHOSPHATASE"/>
    <property type="match status" value="1"/>
</dbReference>
<dbReference type="RefSeq" id="WP_188408880.1">
    <property type="nucleotide sequence ID" value="NZ_BMCP01000001.1"/>
</dbReference>
<dbReference type="InterPro" id="IPR029033">
    <property type="entry name" value="His_PPase_superfam"/>
</dbReference>
<dbReference type="Pfam" id="PF00300">
    <property type="entry name" value="His_Phos_1"/>
    <property type="match status" value="1"/>
</dbReference>
<evidence type="ECO:0000313" key="2">
    <source>
        <dbReference type="Proteomes" id="UP000602745"/>
    </source>
</evidence>
<reference evidence="1" key="2">
    <citation type="submission" date="2020-09" db="EMBL/GenBank/DDBJ databases">
        <authorList>
            <person name="Sun Q."/>
            <person name="Sedlacek I."/>
        </authorList>
    </citation>
    <scope>NUCLEOTIDE SEQUENCE</scope>
    <source>
        <strain evidence="1">CCM 7684</strain>
    </source>
</reference>
<dbReference type="InterPro" id="IPR013078">
    <property type="entry name" value="His_Pase_superF_clade-1"/>
</dbReference>
<dbReference type="CDD" id="cd07067">
    <property type="entry name" value="HP_PGM_like"/>
    <property type="match status" value="1"/>
</dbReference>
<comment type="caution">
    <text evidence="1">The sequence shown here is derived from an EMBL/GenBank/DDBJ whole genome shotgun (WGS) entry which is preliminary data.</text>
</comment>
<dbReference type="PANTHER" id="PTHR48100">
    <property type="entry name" value="BROAD-SPECIFICITY PHOSPHATASE YOR283W-RELATED"/>
    <property type="match status" value="1"/>
</dbReference>
<accession>A0A8J2VPB0</accession>
<name>A0A8J2VPB0_9RHOB</name>
<dbReference type="SUPFAM" id="SSF53254">
    <property type="entry name" value="Phosphoglycerate mutase-like"/>
    <property type="match status" value="1"/>
</dbReference>
<dbReference type="GO" id="GO:0005737">
    <property type="term" value="C:cytoplasm"/>
    <property type="evidence" value="ECO:0007669"/>
    <property type="project" value="TreeGrafter"/>
</dbReference>
<dbReference type="GO" id="GO:0016791">
    <property type="term" value="F:phosphatase activity"/>
    <property type="evidence" value="ECO:0007669"/>
    <property type="project" value="TreeGrafter"/>
</dbReference>
<evidence type="ECO:0000313" key="1">
    <source>
        <dbReference type="EMBL" id="GGE37198.1"/>
    </source>
</evidence>
<dbReference type="SMART" id="SM00855">
    <property type="entry name" value="PGAM"/>
    <property type="match status" value="1"/>
</dbReference>
<reference evidence="1" key="1">
    <citation type="journal article" date="2014" name="Int. J. Syst. Evol. Microbiol.">
        <title>Complete genome sequence of Corynebacterium casei LMG S-19264T (=DSM 44701T), isolated from a smear-ripened cheese.</title>
        <authorList>
            <consortium name="US DOE Joint Genome Institute (JGI-PGF)"/>
            <person name="Walter F."/>
            <person name="Albersmeier A."/>
            <person name="Kalinowski J."/>
            <person name="Ruckert C."/>
        </authorList>
    </citation>
    <scope>NUCLEOTIDE SEQUENCE</scope>
    <source>
        <strain evidence="1">CCM 7684</strain>
    </source>
</reference>
<organism evidence="1 2">
    <name type="scientific">Agaricicola taiwanensis</name>
    <dbReference type="NCBI Taxonomy" id="591372"/>
    <lineage>
        <taxon>Bacteria</taxon>
        <taxon>Pseudomonadati</taxon>
        <taxon>Pseudomonadota</taxon>
        <taxon>Alphaproteobacteria</taxon>
        <taxon>Rhodobacterales</taxon>
        <taxon>Paracoccaceae</taxon>
        <taxon>Agaricicola</taxon>
    </lineage>
</organism>
<dbReference type="InterPro" id="IPR050275">
    <property type="entry name" value="PGM_Phosphatase"/>
</dbReference>
<dbReference type="PIRSF" id="PIRSF000709">
    <property type="entry name" value="6PFK_2-Ptase"/>
    <property type="match status" value="1"/>
</dbReference>
<gene>
    <name evidence="1" type="ORF">GCM10007276_13320</name>
</gene>
<sequence>MTITFFLIRHAAHDNVGGYLAGRSSGVRLGEAGLAQAARLGARMTRECFDAIYASPRERTQETAFAIASASGGMAVEITEALDEVDFGTWSGNSFETLNSDPLWRQWNTIRSLTRTPGGENMLDVQRRVLSLMEELAVRHDEGAIVLVSHADVIKTAVSHVLGMPIDAWPRFDISPASITTVVSGTWGAKLLTLNEVIS</sequence>
<dbReference type="Gene3D" id="3.40.50.1240">
    <property type="entry name" value="Phosphoglycerate mutase-like"/>
    <property type="match status" value="1"/>
</dbReference>
<proteinExistence type="predicted"/>
<keyword evidence="2" id="KW-1185">Reference proteome</keyword>
<dbReference type="Proteomes" id="UP000602745">
    <property type="component" value="Unassembled WGS sequence"/>
</dbReference>
<dbReference type="AlphaFoldDB" id="A0A8J2VPB0"/>